<gene>
    <name evidence="2" type="ORF">LRS37_11895</name>
</gene>
<dbReference type="RefSeq" id="WP_038541415.1">
    <property type="nucleotide sequence ID" value="NZ_JAAFZF010000027.1"/>
</dbReference>
<evidence type="ECO:0000313" key="3">
    <source>
        <dbReference type="Proteomes" id="UP001162836"/>
    </source>
</evidence>
<feature type="transmembrane region" description="Helical" evidence="1">
    <location>
        <begin position="6"/>
        <end position="25"/>
    </location>
</feature>
<keyword evidence="3" id="KW-1185">Reference proteome</keyword>
<accession>A0ABS8QK24</accession>
<keyword evidence="1" id="KW-1133">Transmembrane helix</keyword>
<evidence type="ECO:0000313" key="2">
    <source>
        <dbReference type="EMBL" id="MCD4839572.1"/>
    </source>
</evidence>
<dbReference type="Proteomes" id="UP001162836">
    <property type="component" value="Unassembled WGS sequence"/>
</dbReference>
<proteinExistence type="predicted"/>
<evidence type="ECO:0000256" key="1">
    <source>
        <dbReference type="SAM" id="Phobius"/>
    </source>
</evidence>
<sequence length="74" mass="8350">MTIGVIFVWIALAIYAIIIWKAKMIDKKERKWVILVLALAIAVSVLAMQNMFLNGITSFLGNTFGRITRLVVKI</sequence>
<name>A0ABS8QK24_9BACI</name>
<comment type="caution">
    <text evidence="2">The sequence shown here is derived from an EMBL/GenBank/DDBJ whole genome shotgun (WGS) entry which is preliminary data.</text>
</comment>
<organism evidence="2 3">
    <name type="scientific">Neobacillus sedimentimangrovi</name>
    <dbReference type="NCBI Taxonomy" id="2699460"/>
    <lineage>
        <taxon>Bacteria</taxon>
        <taxon>Bacillati</taxon>
        <taxon>Bacillota</taxon>
        <taxon>Bacilli</taxon>
        <taxon>Bacillales</taxon>
        <taxon>Bacillaceae</taxon>
        <taxon>Neobacillus</taxon>
    </lineage>
</organism>
<dbReference type="EMBL" id="JAJODE010000034">
    <property type="protein sequence ID" value="MCD4839572.1"/>
    <property type="molecule type" value="Genomic_DNA"/>
</dbReference>
<feature type="transmembrane region" description="Helical" evidence="1">
    <location>
        <begin position="32"/>
        <end position="52"/>
    </location>
</feature>
<reference evidence="2 3" key="1">
    <citation type="journal article" date="2023" name="Antonie Van Leeuwenhoek">
        <title>Unveiling the genomic potential of a novel thermostable glycoside hydrolases producing Neobacillus sedimentimangrovi UE25.</title>
        <authorList>
            <person name="Ejaz U."/>
            <person name="Saleem F."/>
            <person name="Rashid R."/>
            <person name="Hasan K.A."/>
            <person name="Syed M.N."/>
            <person name="Sohail M."/>
        </authorList>
    </citation>
    <scope>NUCLEOTIDE SEQUENCE [LARGE SCALE GENOMIC DNA]</scope>
    <source>
        <strain evidence="2 3">UE25</strain>
    </source>
</reference>
<keyword evidence="1" id="KW-0812">Transmembrane</keyword>
<protein>
    <submittedName>
        <fullName evidence="2">Uncharacterized protein</fullName>
    </submittedName>
</protein>
<keyword evidence="1" id="KW-0472">Membrane</keyword>